<keyword evidence="9 10" id="KW-0137">Centromere</keyword>
<evidence type="ECO:0000256" key="4">
    <source>
        <dbReference type="ARBA" id="ARBA00022776"/>
    </source>
</evidence>
<keyword evidence="5 10" id="KW-0995">Kinetochore</keyword>
<evidence type="ECO:0000256" key="10">
    <source>
        <dbReference type="RuleBase" id="RU368072"/>
    </source>
</evidence>
<feature type="domain" description="Kinetochore protein Ndc80 CH" evidence="13">
    <location>
        <begin position="68"/>
        <end position="212"/>
    </location>
</feature>
<feature type="compositionally biased region" description="Polar residues" evidence="12">
    <location>
        <begin position="23"/>
        <end position="47"/>
    </location>
</feature>
<evidence type="ECO:0000313" key="15">
    <source>
        <dbReference type="Proteomes" id="UP000094020"/>
    </source>
</evidence>
<feature type="compositionally biased region" description="Polar residues" evidence="12">
    <location>
        <begin position="77"/>
        <end position="88"/>
    </location>
</feature>
<dbReference type="InterPro" id="IPR055260">
    <property type="entry name" value="Ndc80_CH"/>
</dbReference>
<feature type="compositionally biased region" description="Polar residues" evidence="12">
    <location>
        <begin position="55"/>
        <end position="64"/>
    </location>
</feature>
<dbReference type="RefSeq" id="XP_070058513.1">
    <property type="nucleotide sequence ID" value="XM_070202412.1"/>
</dbReference>
<evidence type="ECO:0000256" key="5">
    <source>
        <dbReference type="ARBA" id="ARBA00022838"/>
    </source>
</evidence>
<organism evidence="14 15">
    <name type="scientific">Kwoniella pini CBS 10737</name>
    <dbReference type="NCBI Taxonomy" id="1296096"/>
    <lineage>
        <taxon>Eukaryota</taxon>
        <taxon>Fungi</taxon>
        <taxon>Dikarya</taxon>
        <taxon>Basidiomycota</taxon>
        <taxon>Agaricomycotina</taxon>
        <taxon>Tremellomycetes</taxon>
        <taxon>Tremellales</taxon>
        <taxon>Cryptococcaceae</taxon>
        <taxon>Kwoniella</taxon>
    </lineage>
</organism>
<keyword evidence="6 11" id="KW-0175">Coiled coil</keyword>
<dbReference type="GO" id="GO:0031262">
    <property type="term" value="C:Ndc80 complex"/>
    <property type="evidence" value="ECO:0007669"/>
    <property type="project" value="UniProtKB-UniRule"/>
</dbReference>
<dbReference type="AlphaFoldDB" id="A0AAJ8MNA8"/>
<evidence type="ECO:0000256" key="2">
    <source>
        <dbReference type="ARBA" id="ARBA00022454"/>
    </source>
</evidence>
<reference evidence="14" key="2">
    <citation type="submission" date="2024-02" db="EMBL/GenBank/DDBJ databases">
        <title>Comparative genomics of Cryptococcus and Kwoniella reveals pathogenesis evolution and contrasting modes of karyotype evolution via chromosome fusion or intercentromeric recombination.</title>
        <authorList>
            <person name="Coelho M.A."/>
            <person name="David-Palma M."/>
            <person name="Shea T."/>
            <person name="Bowers K."/>
            <person name="McGinley-Smith S."/>
            <person name="Mohammad A.W."/>
            <person name="Gnirke A."/>
            <person name="Yurkov A.M."/>
            <person name="Nowrousian M."/>
            <person name="Sun S."/>
            <person name="Cuomo C.A."/>
            <person name="Heitman J."/>
        </authorList>
    </citation>
    <scope>NUCLEOTIDE SEQUENCE</scope>
    <source>
        <strain evidence="14">CBS 10737</strain>
    </source>
</reference>
<reference evidence="14" key="1">
    <citation type="submission" date="2013-07" db="EMBL/GenBank/DDBJ databases">
        <authorList>
            <consortium name="The Broad Institute Genome Sequencing Platform"/>
            <person name="Cuomo C."/>
            <person name="Litvintseva A."/>
            <person name="Chen Y."/>
            <person name="Heitman J."/>
            <person name="Sun S."/>
            <person name="Springer D."/>
            <person name="Dromer F."/>
            <person name="Young S.K."/>
            <person name="Zeng Q."/>
            <person name="Gargeya S."/>
            <person name="Fitzgerald M."/>
            <person name="Abouelleil A."/>
            <person name="Alvarado L."/>
            <person name="Berlin A.M."/>
            <person name="Chapman S.B."/>
            <person name="Dewar J."/>
            <person name="Goldberg J."/>
            <person name="Griggs A."/>
            <person name="Gujja S."/>
            <person name="Hansen M."/>
            <person name="Howarth C."/>
            <person name="Imamovic A."/>
            <person name="Larimer J."/>
            <person name="McCowan C."/>
            <person name="Murphy C."/>
            <person name="Pearson M."/>
            <person name="Priest M."/>
            <person name="Roberts A."/>
            <person name="Saif S."/>
            <person name="Shea T."/>
            <person name="Sykes S."/>
            <person name="Wortman J."/>
            <person name="Nusbaum C."/>
            <person name="Birren B."/>
        </authorList>
    </citation>
    <scope>NUCLEOTIDE SEQUENCE</scope>
    <source>
        <strain evidence="14">CBS 10737</strain>
    </source>
</reference>
<evidence type="ECO:0000256" key="11">
    <source>
        <dbReference type="SAM" id="Coils"/>
    </source>
</evidence>
<name>A0AAJ8MNA8_9TREE</name>
<evidence type="ECO:0000256" key="3">
    <source>
        <dbReference type="ARBA" id="ARBA00022618"/>
    </source>
</evidence>
<feature type="region of interest" description="Disordered" evidence="12">
    <location>
        <begin position="1"/>
        <end position="98"/>
    </location>
</feature>
<evidence type="ECO:0000256" key="8">
    <source>
        <dbReference type="ARBA" id="ARBA00023306"/>
    </source>
</evidence>
<dbReference type="GO" id="GO:0005634">
    <property type="term" value="C:nucleus"/>
    <property type="evidence" value="ECO:0007669"/>
    <property type="project" value="UniProtKB-SubCell"/>
</dbReference>
<dbReference type="InterPro" id="IPR005550">
    <property type="entry name" value="Kinetochore_Ndc80"/>
</dbReference>
<evidence type="ECO:0000256" key="7">
    <source>
        <dbReference type="ARBA" id="ARBA00023242"/>
    </source>
</evidence>
<proteinExistence type="inferred from homology"/>
<evidence type="ECO:0000259" key="13">
    <source>
        <dbReference type="Pfam" id="PF03801"/>
    </source>
</evidence>
<dbReference type="KEGG" id="kpin:30174844"/>
<dbReference type="InterPro" id="IPR038273">
    <property type="entry name" value="Ndc80_sf"/>
</dbReference>
<accession>A0AAJ8MNA8</accession>
<protein>
    <recommendedName>
        <fullName evidence="10">Kinetochore protein NDC80</fullName>
    </recommendedName>
</protein>
<dbReference type="Gene3D" id="1.10.418.30">
    <property type="entry name" value="Ncd80 complex, Ncd80 subunit"/>
    <property type="match status" value="1"/>
</dbReference>
<keyword evidence="3 10" id="KW-0132">Cell division</keyword>
<dbReference type="Pfam" id="PF03801">
    <property type="entry name" value="Ndc80_HEC"/>
    <property type="match status" value="1"/>
</dbReference>
<evidence type="ECO:0000313" key="14">
    <source>
        <dbReference type="EMBL" id="WWC67643.1"/>
    </source>
</evidence>
<keyword evidence="7 10" id="KW-0539">Nucleus</keyword>
<dbReference type="PANTHER" id="PTHR10643">
    <property type="entry name" value="KINETOCHORE PROTEIN NDC80"/>
    <property type="match status" value="1"/>
</dbReference>
<evidence type="ECO:0000256" key="6">
    <source>
        <dbReference type="ARBA" id="ARBA00023054"/>
    </source>
</evidence>
<dbReference type="GO" id="GO:0051301">
    <property type="term" value="P:cell division"/>
    <property type="evidence" value="ECO:0007669"/>
    <property type="project" value="UniProtKB-UniRule"/>
</dbReference>
<dbReference type="PANTHER" id="PTHR10643:SF2">
    <property type="entry name" value="KINETOCHORE PROTEIN NDC80 HOMOLOG"/>
    <property type="match status" value="1"/>
</dbReference>
<keyword evidence="15" id="KW-1185">Reference proteome</keyword>
<comment type="subunit">
    <text evidence="10">Component of the NDC80 complex.</text>
</comment>
<keyword evidence="8 10" id="KW-0131">Cell cycle</keyword>
<dbReference type="EMBL" id="CP144520">
    <property type="protein sequence ID" value="WWC67643.1"/>
    <property type="molecule type" value="Genomic_DNA"/>
</dbReference>
<feature type="coiled-coil region" evidence="11">
    <location>
        <begin position="380"/>
        <end position="407"/>
    </location>
</feature>
<comment type="function">
    <text evidence="10">Acts as a component of the essential kinetochore-associated NDC80 complex, which is required for chromosome segregation and spindle checkpoint activity.</text>
</comment>
<dbReference type="GeneID" id="30174844"/>
<evidence type="ECO:0000256" key="12">
    <source>
        <dbReference type="SAM" id="MobiDB-lite"/>
    </source>
</evidence>
<feature type="compositionally biased region" description="Low complexity" evidence="12">
    <location>
        <begin position="65"/>
        <end position="76"/>
    </location>
</feature>
<dbReference type="Proteomes" id="UP000094020">
    <property type="component" value="Chromosome 2"/>
</dbReference>
<keyword evidence="4 10" id="KW-0498">Mitosis</keyword>
<evidence type="ECO:0000256" key="9">
    <source>
        <dbReference type="ARBA" id="ARBA00023328"/>
    </source>
</evidence>
<comment type="similarity">
    <text evidence="1 10">Belongs to the NDC80/HEC1 family.</text>
</comment>
<evidence type="ECO:0000256" key="1">
    <source>
        <dbReference type="ARBA" id="ARBA00007050"/>
    </source>
</evidence>
<gene>
    <name evidence="14" type="ORF">I206_101553</name>
</gene>
<sequence>MIGSSGGNQPSQSDRDKFKGLSGQASRRSTLNNIRSTETRELVNSVNRLHGTFGRTPQTSRNMPSSIRRSSVYASSNANRPSLQSTSHIAAPPKESRPVRDKNFQIECMRNLSDYLVNVRYPAPVTSKTLSSPTAKEFQSIFRYLASTLIDPGMIWSKKFEDDALTMLKDLRYPGLESISKTAFTAPGAPQSWPSMLAMLNWLVELCKAHDNWNDTNCISDPILSLPTELPLDHPYLEDRMLWNFASKTYNQWFDGGAEEFPEAEQELMEMYDRVSVANAEQTFSLAGILQKYQLELQQLQIQEPPLRKLEDEYLQLMGDKTKFIAFIDLHRQKADKTRQAILKIRAAVSEQRDELETHRSNLIVIENAIAAQNLSPDEVNRMNHERDSLHRALDDLRGKIAEASQASYDNEMLVTRGMDRFETLHAEYAALTHNIGKRSLQSEDDSENVPMFDADIDVDLGVADLDALKSIGTFMRSSIWQGLQSRRERYRQEKLTLDNHAIVQEDLYDRSRQEVERQMEEVSTLEVKLKMIHDQADAAQTKLATDNVNTNKVIAQLENEVTSMLAASQQGVLVSQSQLESDKIAYKELRHRTAILQDTLVSHIGIHIDAIIRAKEHTNNSLRSIRLIAEAQ</sequence>
<keyword evidence="2 10" id="KW-0158">Chromosome</keyword>
<comment type="subcellular location">
    <subcellularLocation>
        <location evidence="10">Chromosome</location>
        <location evidence="10">Centromere</location>
        <location evidence="10">Kinetochore</location>
    </subcellularLocation>
    <subcellularLocation>
        <location evidence="10">Nucleus</location>
    </subcellularLocation>
</comment>
<dbReference type="GO" id="GO:0051315">
    <property type="term" value="P:attachment of mitotic spindle microtubules to kinetochore"/>
    <property type="evidence" value="ECO:0007669"/>
    <property type="project" value="UniProtKB-UniRule"/>
</dbReference>